<keyword evidence="3" id="KW-1185">Reference proteome</keyword>
<dbReference type="GO" id="GO:0008115">
    <property type="term" value="F:sarcosine oxidase activity"/>
    <property type="evidence" value="ECO:0007669"/>
    <property type="project" value="InterPro"/>
</dbReference>
<dbReference type="AlphaFoldDB" id="A0A4D7BB05"/>
<dbReference type="Gene3D" id="3.30.2270.10">
    <property type="entry name" value="Folate-binding superfamily"/>
    <property type="match status" value="1"/>
</dbReference>
<sequence>MLLITCPYCGQRPETEFAYGGEAHIARPVDPMSLDDEAWASFLYMRANPKGEHAERWRHAHGCGRFFNVLRDTVSDAIAATYPAGTPRPGPDAASEEAGR</sequence>
<organism evidence="2 3">
    <name type="scientific">Phreatobacter stygius</name>
    <dbReference type="NCBI Taxonomy" id="1940610"/>
    <lineage>
        <taxon>Bacteria</taxon>
        <taxon>Pseudomonadati</taxon>
        <taxon>Pseudomonadota</taxon>
        <taxon>Alphaproteobacteria</taxon>
        <taxon>Hyphomicrobiales</taxon>
        <taxon>Phreatobacteraceae</taxon>
        <taxon>Phreatobacter</taxon>
    </lineage>
</organism>
<dbReference type="NCBIfam" id="TIGR01374">
    <property type="entry name" value="soxD"/>
    <property type="match status" value="1"/>
</dbReference>
<dbReference type="OrthoDB" id="7159274at2"/>
<dbReference type="KEGG" id="pstg:E8M01_14245"/>
<dbReference type="Proteomes" id="UP000298781">
    <property type="component" value="Chromosome"/>
</dbReference>
<evidence type="ECO:0000313" key="2">
    <source>
        <dbReference type="EMBL" id="QCI65267.1"/>
    </source>
</evidence>
<dbReference type="InterPro" id="IPR006279">
    <property type="entry name" value="SoxD"/>
</dbReference>
<name>A0A4D7BB05_9HYPH</name>
<dbReference type="RefSeq" id="WP_136960715.1">
    <property type="nucleotide sequence ID" value="NZ_CP039690.1"/>
</dbReference>
<gene>
    <name evidence="2" type="ORF">E8M01_14245</name>
</gene>
<dbReference type="InterPro" id="IPR038561">
    <property type="entry name" value="SoxD_sf"/>
</dbReference>
<dbReference type="Pfam" id="PF04267">
    <property type="entry name" value="SoxD"/>
    <property type="match status" value="1"/>
</dbReference>
<accession>A0A4D7BB05</accession>
<feature type="region of interest" description="Disordered" evidence="1">
    <location>
        <begin position="80"/>
        <end position="100"/>
    </location>
</feature>
<protein>
    <submittedName>
        <fullName evidence="2">Sarcosine oxidase subunit delta family protein</fullName>
    </submittedName>
</protein>
<dbReference type="EMBL" id="CP039690">
    <property type="protein sequence ID" value="QCI65267.1"/>
    <property type="molecule type" value="Genomic_DNA"/>
</dbReference>
<evidence type="ECO:0000256" key="1">
    <source>
        <dbReference type="SAM" id="MobiDB-lite"/>
    </source>
</evidence>
<proteinExistence type="predicted"/>
<dbReference type="GO" id="GO:0046653">
    <property type="term" value="P:tetrahydrofolate metabolic process"/>
    <property type="evidence" value="ECO:0007669"/>
    <property type="project" value="InterPro"/>
</dbReference>
<reference evidence="2 3" key="1">
    <citation type="submission" date="2019-04" db="EMBL/GenBank/DDBJ databases">
        <title>Phreatobacter aquaticus sp. nov.</title>
        <authorList>
            <person name="Choi A."/>
        </authorList>
    </citation>
    <scope>NUCLEOTIDE SEQUENCE [LARGE SCALE GENOMIC DNA]</scope>
    <source>
        <strain evidence="2 3">KCTC 52518</strain>
    </source>
</reference>
<evidence type="ECO:0000313" key="3">
    <source>
        <dbReference type="Proteomes" id="UP000298781"/>
    </source>
</evidence>